<comment type="caution">
    <text evidence="2">The sequence shown here is derived from an EMBL/GenBank/DDBJ whole genome shotgun (WGS) entry which is preliminary data.</text>
</comment>
<dbReference type="AlphaFoldDB" id="A0AAW0G3X2"/>
<protein>
    <submittedName>
        <fullName evidence="2">Uncharacterized protein</fullName>
    </submittedName>
</protein>
<feature type="compositionally biased region" description="Acidic residues" evidence="1">
    <location>
        <begin position="169"/>
        <end position="180"/>
    </location>
</feature>
<organism evidence="2 3">
    <name type="scientific">Cerrena zonata</name>
    <dbReference type="NCBI Taxonomy" id="2478898"/>
    <lineage>
        <taxon>Eukaryota</taxon>
        <taxon>Fungi</taxon>
        <taxon>Dikarya</taxon>
        <taxon>Basidiomycota</taxon>
        <taxon>Agaricomycotina</taxon>
        <taxon>Agaricomycetes</taxon>
        <taxon>Polyporales</taxon>
        <taxon>Cerrenaceae</taxon>
        <taxon>Cerrena</taxon>
    </lineage>
</organism>
<evidence type="ECO:0000313" key="3">
    <source>
        <dbReference type="Proteomes" id="UP001385951"/>
    </source>
</evidence>
<reference evidence="2 3" key="1">
    <citation type="submission" date="2022-09" db="EMBL/GenBank/DDBJ databases">
        <authorList>
            <person name="Palmer J.M."/>
        </authorList>
    </citation>
    <scope>NUCLEOTIDE SEQUENCE [LARGE SCALE GENOMIC DNA]</scope>
    <source>
        <strain evidence="2 3">DSM 7382</strain>
    </source>
</reference>
<proteinExistence type="predicted"/>
<evidence type="ECO:0000256" key="1">
    <source>
        <dbReference type="SAM" id="MobiDB-lite"/>
    </source>
</evidence>
<dbReference type="EMBL" id="JASBNA010000025">
    <property type="protein sequence ID" value="KAK7684361.1"/>
    <property type="molecule type" value="Genomic_DNA"/>
</dbReference>
<keyword evidence="3" id="KW-1185">Reference proteome</keyword>
<gene>
    <name evidence="2" type="ORF">QCA50_012308</name>
</gene>
<sequence>MPPIRKSLKSTIPQKEISVSSMTVPLLRAEARNTLNAQYRKILGREDVSVPWTWPWEGVWTHRVILIGYPLEGKLTDPCMMNKENAMVLVKALRHGTCFFAKIGKEELQELAEGYAEAVKSGDIVPKPLREDRADKGSTHGRHKNPATRTKKRWRGKIINSPAIVRDDTDIEDFTEEEGMTELSSDPISDWSD</sequence>
<accession>A0AAW0G3X2</accession>
<dbReference type="Proteomes" id="UP001385951">
    <property type="component" value="Unassembled WGS sequence"/>
</dbReference>
<name>A0AAW0G3X2_9APHY</name>
<feature type="compositionally biased region" description="Basic residues" evidence="1">
    <location>
        <begin position="139"/>
        <end position="156"/>
    </location>
</feature>
<evidence type="ECO:0000313" key="2">
    <source>
        <dbReference type="EMBL" id="KAK7684361.1"/>
    </source>
</evidence>
<feature type="compositionally biased region" description="Basic and acidic residues" evidence="1">
    <location>
        <begin position="128"/>
        <end position="138"/>
    </location>
</feature>
<feature type="region of interest" description="Disordered" evidence="1">
    <location>
        <begin position="128"/>
        <end position="193"/>
    </location>
</feature>